<comment type="cofactor">
    <cofactor evidence="1">
        <name>Mg(2+)</name>
        <dbReference type="ChEBI" id="CHEBI:18420"/>
    </cofactor>
</comment>
<dbReference type="GO" id="GO:0008879">
    <property type="term" value="F:glucose-1-phosphate thymidylyltransferase activity"/>
    <property type="evidence" value="ECO:0007669"/>
    <property type="project" value="UniProtKB-EC"/>
</dbReference>
<dbReference type="CDD" id="cd02538">
    <property type="entry name" value="G1P_TT_short"/>
    <property type="match status" value="1"/>
</dbReference>
<dbReference type="InterPro" id="IPR005907">
    <property type="entry name" value="G1P_thy_trans_s"/>
</dbReference>
<keyword evidence="5 9" id="KW-0548">Nucleotidyltransferase</keyword>
<comment type="caution">
    <text evidence="11">The sequence shown here is derived from an EMBL/GenBank/DDBJ whole genome shotgun (WGS) entry which is preliminary data.</text>
</comment>
<dbReference type="PANTHER" id="PTHR43532">
    <property type="entry name" value="GLUCOSE-1-PHOSPHATE THYMIDYLYLTRANSFERASE"/>
    <property type="match status" value="1"/>
</dbReference>
<keyword evidence="12" id="KW-1185">Reference proteome</keyword>
<evidence type="ECO:0000313" key="11">
    <source>
        <dbReference type="EMBL" id="KMQ80447.1"/>
    </source>
</evidence>
<evidence type="ECO:0000313" key="12">
    <source>
        <dbReference type="Proteomes" id="UP000242951"/>
    </source>
</evidence>
<dbReference type="Proteomes" id="UP000242951">
    <property type="component" value="Unassembled WGS sequence"/>
</dbReference>
<dbReference type="EC" id="2.7.7.24" evidence="3 9"/>
<evidence type="ECO:0000256" key="4">
    <source>
        <dbReference type="ARBA" id="ARBA00022679"/>
    </source>
</evidence>
<dbReference type="PANTHER" id="PTHR43532:SF1">
    <property type="entry name" value="GLUCOSE-1-PHOSPHATE THYMIDYLYLTRANSFERASE 1"/>
    <property type="match status" value="1"/>
</dbReference>
<dbReference type="NCBIfam" id="TIGR01207">
    <property type="entry name" value="rmlA"/>
    <property type="match status" value="1"/>
</dbReference>
<dbReference type="EMBL" id="LELG01000088">
    <property type="protein sequence ID" value="KMQ80447.1"/>
    <property type="molecule type" value="Genomic_DNA"/>
</dbReference>
<keyword evidence="4 9" id="KW-0808">Transferase</keyword>
<dbReference type="Pfam" id="PF00483">
    <property type="entry name" value="NTP_transferase"/>
    <property type="match status" value="1"/>
</dbReference>
<evidence type="ECO:0000256" key="9">
    <source>
        <dbReference type="RuleBase" id="RU003706"/>
    </source>
</evidence>
<sequence>MRKGIILAGGSGTRLYPITRAMSKQLLPIYDKPMIYYPLTTLMLAGIRDILVISTPQDTPRFTEMLGAGSDWGINIQYAVQPSPDGLAQAFIIGGDFVGNDPSTLILGDNIFHGHDLVKQLERASAQQNGATVFAYRVHDPERYGVVEFDQDFRTLSLEEKPAKPRSHYAVTGLYFYDRQVCHIAADIKPSARGELEITDINNRYLAMGQLDVEIMGRGYAWLDTGTHESLLEASSFIATLQNRQGLMVACPEEVAYRSKWITSEQVAKLAAPLSKSWYGKYLMQVISDAVK</sequence>
<organism evidence="11 12">
    <name type="scientific">Candidatus Burkholderia pumila</name>
    <dbReference type="NCBI Taxonomy" id="1090375"/>
    <lineage>
        <taxon>Bacteria</taxon>
        <taxon>Pseudomonadati</taxon>
        <taxon>Pseudomonadota</taxon>
        <taxon>Betaproteobacteria</taxon>
        <taxon>Burkholderiales</taxon>
        <taxon>Burkholderiaceae</taxon>
        <taxon>Burkholderia</taxon>
    </lineage>
</organism>
<evidence type="ECO:0000256" key="3">
    <source>
        <dbReference type="ARBA" id="ARBA00012461"/>
    </source>
</evidence>
<name>A0ABR5HM41_9BURK</name>
<protein>
    <recommendedName>
        <fullName evidence="3 9">Glucose-1-phosphate thymidylyltransferase</fullName>
        <ecNumber evidence="3 9">2.7.7.24</ecNumber>
    </recommendedName>
</protein>
<proteinExistence type="inferred from homology"/>
<evidence type="ECO:0000256" key="5">
    <source>
        <dbReference type="ARBA" id="ARBA00022695"/>
    </source>
</evidence>
<accession>A0ABR5HM41</accession>
<evidence type="ECO:0000256" key="2">
    <source>
        <dbReference type="ARBA" id="ARBA00010480"/>
    </source>
</evidence>
<reference evidence="11 12" key="1">
    <citation type="submission" date="2015-06" db="EMBL/GenBank/DDBJ databases">
        <title>Comparative genomics of Burkholderia leaf nodule symbionts.</title>
        <authorList>
            <person name="Carlier A."/>
            <person name="Eberl L."/>
            <person name="Pinto-Carbo M."/>
        </authorList>
    </citation>
    <scope>NUCLEOTIDE SEQUENCE [LARGE SCALE GENOMIC DNA]</scope>
    <source>
        <strain evidence="11 12">UZHbot3</strain>
    </source>
</reference>
<dbReference type="Gene3D" id="3.90.550.10">
    <property type="entry name" value="Spore Coat Polysaccharide Biosynthesis Protein SpsA, Chain A"/>
    <property type="match status" value="1"/>
</dbReference>
<keyword evidence="6 9" id="KW-0479">Metal-binding</keyword>
<evidence type="ECO:0000256" key="7">
    <source>
        <dbReference type="ARBA" id="ARBA00022842"/>
    </source>
</evidence>
<evidence type="ECO:0000256" key="6">
    <source>
        <dbReference type="ARBA" id="ARBA00022723"/>
    </source>
</evidence>
<feature type="domain" description="Nucleotidyl transferase" evidence="10">
    <location>
        <begin position="3"/>
        <end position="239"/>
    </location>
</feature>
<dbReference type="SUPFAM" id="SSF53448">
    <property type="entry name" value="Nucleotide-diphospho-sugar transferases"/>
    <property type="match status" value="1"/>
</dbReference>
<dbReference type="InterPro" id="IPR029044">
    <property type="entry name" value="Nucleotide-diphossugar_trans"/>
</dbReference>
<evidence type="ECO:0000259" key="10">
    <source>
        <dbReference type="Pfam" id="PF00483"/>
    </source>
</evidence>
<comment type="function">
    <text evidence="9">Catalyzes the formation of dTDP-glucose, from dTTP and glucose 1-phosphate, as well as its pyrophosphorolysis.</text>
</comment>
<evidence type="ECO:0000256" key="8">
    <source>
        <dbReference type="ARBA" id="ARBA00049336"/>
    </source>
</evidence>
<keyword evidence="7 9" id="KW-0460">Magnesium</keyword>
<gene>
    <name evidence="11" type="ORF">BPMI_03510c</name>
</gene>
<evidence type="ECO:0000256" key="1">
    <source>
        <dbReference type="ARBA" id="ARBA00001946"/>
    </source>
</evidence>
<comment type="similarity">
    <text evidence="2 9">Belongs to the glucose-1-phosphate thymidylyltransferase family.</text>
</comment>
<comment type="catalytic activity">
    <reaction evidence="8 9">
        <text>dTTP + alpha-D-glucose 1-phosphate + H(+) = dTDP-alpha-D-glucose + diphosphate</text>
        <dbReference type="Rhea" id="RHEA:15225"/>
        <dbReference type="ChEBI" id="CHEBI:15378"/>
        <dbReference type="ChEBI" id="CHEBI:33019"/>
        <dbReference type="ChEBI" id="CHEBI:37568"/>
        <dbReference type="ChEBI" id="CHEBI:57477"/>
        <dbReference type="ChEBI" id="CHEBI:58601"/>
        <dbReference type="EC" id="2.7.7.24"/>
    </reaction>
</comment>
<dbReference type="InterPro" id="IPR005835">
    <property type="entry name" value="NTP_transferase_dom"/>
</dbReference>